<evidence type="ECO:0000313" key="2">
    <source>
        <dbReference type="Proteomes" id="UP001430953"/>
    </source>
</evidence>
<organism evidence="1 2">
    <name type="scientific">Cardiocondyla obscurior</name>
    <dbReference type="NCBI Taxonomy" id="286306"/>
    <lineage>
        <taxon>Eukaryota</taxon>
        <taxon>Metazoa</taxon>
        <taxon>Ecdysozoa</taxon>
        <taxon>Arthropoda</taxon>
        <taxon>Hexapoda</taxon>
        <taxon>Insecta</taxon>
        <taxon>Pterygota</taxon>
        <taxon>Neoptera</taxon>
        <taxon>Endopterygota</taxon>
        <taxon>Hymenoptera</taxon>
        <taxon>Apocrita</taxon>
        <taxon>Aculeata</taxon>
        <taxon>Formicoidea</taxon>
        <taxon>Formicidae</taxon>
        <taxon>Myrmicinae</taxon>
        <taxon>Cardiocondyla</taxon>
    </lineage>
</organism>
<accession>A0AAW2EYU6</accession>
<protein>
    <submittedName>
        <fullName evidence="1">Uncharacterized protein</fullName>
    </submittedName>
</protein>
<reference evidence="1 2" key="1">
    <citation type="submission" date="2023-03" db="EMBL/GenBank/DDBJ databases">
        <title>High recombination rates correlate with genetic variation in Cardiocondyla obscurior ants.</title>
        <authorList>
            <person name="Errbii M."/>
        </authorList>
    </citation>
    <scope>NUCLEOTIDE SEQUENCE [LARGE SCALE GENOMIC DNA]</scope>
    <source>
        <strain evidence="1">Alpha-2009</strain>
        <tissue evidence="1">Whole body</tissue>
    </source>
</reference>
<dbReference type="Proteomes" id="UP001430953">
    <property type="component" value="Unassembled WGS sequence"/>
</dbReference>
<keyword evidence="2" id="KW-1185">Reference proteome</keyword>
<sequence>MKKKKDSKKRERERRRNFLSWLSRLPRPFRFGMPKVARPYAAIFAAILAIAYAAPGGLTGVAISSGLGPIHAPAIVAAAPVAAAHVIAQPIAPVVHTAPVVTRTYLTHAALPLHG</sequence>
<name>A0AAW2EYU6_9HYME</name>
<evidence type="ECO:0000313" key="1">
    <source>
        <dbReference type="EMBL" id="KAL0107591.1"/>
    </source>
</evidence>
<dbReference type="EMBL" id="JADYXP020000016">
    <property type="protein sequence ID" value="KAL0107591.1"/>
    <property type="molecule type" value="Genomic_DNA"/>
</dbReference>
<proteinExistence type="predicted"/>
<dbReference type="AlphaFoldDB" id="A0AAW2EYU6"/>
<gene>
    <name evidence="1" type="ORF">PUN28_014712</name>
</gene>
<comment type="caution">
    <text evidence="1">The sequence shown here is derived from an EMBL/GenBank/DDBJ whole genome shotgun (WGS) entry which is preliminary data.</text>
</comment>